<reference evidence="3 5" key="2">
    <citation type="submission" date="2018-06" db="EMBL/GenBank/DDBJ databases">
        <authorList>
            <consortium name="Pathogen Informatics"/>
            <person name="Doyle S."/>
        </authorList>
    </citation>
    <scope>NUCLEOTIDE SEQUENCE [LARGE SCALE GENOMIC DNA]</scope>
    <source>
        <strain evidence="3 5">NCTC12858</strain>
    </source>
</reference>
<dbReference type="NCBIfam" id="TIGR04183">
    <property type="entry name" value="Por_Secre_tail"/>
    <property type="match status" value="1"/>
</dbReference>
<dbReference type="GO" id="GO:0006508">
    <property type="term" value="P:proteolysis"/>
    <property type="evidence" value="ECO:0007669"/>
    <property type="project" value="UniProtKB-KW"/>
</dbReference>
<dbReference type="GO" id="GO:0004252">
    <property type="term" value="F:serine-type endopeptidase activity"/>
    <property type="evidence" value="ECO:0007669"/>
    <property type="project" value="InterPro"/>
</dbReference>
<organism evidence="3 5">
    <name type="scientific">Porphyromonas crevioricanis</name>
    <dbReference type="NCBI Taxonomy" id="393921"/>
    <lineage>
        <taxon>Bacteria</taxon>
        <taxon>Pseudomonadati</taxon>
        <taxon>Bacteroidota</taxon>
        <taxon>Bacteroidia</taxon>
        <taxon>Bacteroidales</taxon>
        <taxon>Porphyromonadaceae</taxon>
        <taxon>Porphyromonas</taxon>
    </lineage>
</organism>
<dbReference type="Proteomes" id="UP000249300">
    <property type="component" value="Chromosome 1"/>
</dbReference>
<keyword evidence="3" id="KW-0378">Hydrolase</keyword>
<dbReference type="SUPFAM" id="SSF50494">
    <property type="entry name" value="Trypsin-like serine proteases"/>
    <property type="match status" value="1"/>
</dbReference>
<dbReference type="Proteomes" id="UP000030136">
    <property type="component" value="Unassembled WGS sequence"/>
</dbReference>
<keyword evidence="1" id="KW-0732">Signal</keyword>
<name>A0A2X4PQ18_9PORP</name>
<dbReference type="InterPro" id="IPR026444">
    <property type="entry name" value="Secre_tail"/>
</dbReference>
<dbReference type="RefSeq" id="WP_023940306.1">
    <property type="nucleotide sequence ID" value="NZ_JQJC01000022.1"/>
</dbReference>
<accession>A0A2X4PQ18</accession>
<dbReference type="KEGG" id="pcre:NCTC12858_01492"/>
<dbReference type="EMBL" id="JQJC01000022">
    <property type="protein sequence ID" value="KGN93875.1"/>
    <property type="molecule type" value="Genomic_DNA"/>
</dbReference>
<dbReference type="PANTHER" id="PTHR36234">
    <property type="entry name" value="LYSYL ENDOPEPTIDASE"/>
    <property type="match status" value="1"/>
</dbReference>
<dbReference type="InterPro" id="IPR009003">
    <property type="entry name" value="Peptidase_S1_PA"/>
</dbReference>
<reference evidence="2 4" key="1">
    <citation type="submission" date="2014-08" db="EMBL/GenBank/DDBJ databases">
        <title>Porphyromonas crevioricanis strain:COT-253_OH1447 Genome sequencing.</title>
        <authorList>
            <person name="Wallis C."/>
            <person name="Deusch O."/>
            <person name="O'Flynn C."/>
            <person name="Davis I."/>
            <person name="Jospin G."/>
            <person name="Darling A.E."/>
            <person name="Coil D.A."/>
            <person name="Alexiev A."/>
            <person name="Horsfall A."/>
            <person name="Kirkwood N."/>
            <person name="Harris S."/>
            <person name="Eisen J.A."/>
        </authorList>
    </citation>
    <scope>NUCLEOTIDE SEQUENCE [LARGE SCALE GENOMIC DNA]</scope>
    <source>
        <strain evidence="4">COT-253 OH1447</strain>
        <strain evidence="2">COT-253_OH1447</strain>
    </source>
</reference>
<proteinExistence type="predicted"/>
<evidence type="ECO:0000256" key="1">
    <source>
        <dbReference type="SAM" id="SignalP"/>
    </source>
</evidence>
<dbReference type="EMBL" id="LS483447">
    <property type="protein sequence ID" value="SQH73628.1"/>
    <property type="molecule type" value="Genomic_DNA"/>
</dbReference>
<feature type="signal peptide" evidence="1">
    <location>
        <begin position="1"/>
        <end position="22"/>
    </location>
</feature>
<dbReference type="InterPro" id="IPR018114">
    <property type="entry name" value="TRYPSIN_HIS"/>
</dbReference>
<evidence type="ECO:0000313" key="2">
    <source>
        <dbReference type="EMBL" id="KGN93875.1"/>
    </source>
</evidence>
<evidence type="ECO:0000313" key="4">
    <source>
        <dbReference type="Proteomes" id="UP000030136"/>
    </source>
</evidence>
<dbReference type="PANTHER" id="PTHR36234:SF5">
    <property type="entry name" value="LYSYL ENDOPEPTIDASE"/>
    <property type="match status" value="1"/>
</dbReference>
<keyword evidence="3" id="KW-0645">Protease</keyword>
<dbReference type="InterPro" id="IPR043504">
    <property type="entry name" value="Peptidase_S1_PA_chymotrypsin"/>
</dbReference>
<protein>
    <submittedName>
        <fullName evidence="3">Protease 1</fullName>
        <ecNumber evidence="3">3.4.21.50</ecNumber>
    </submittedName>
</protein>
<sequence>MNKIPLGLKVALLSLLSVSLSAQQEFGGEPLSFSAKALKNTSSYLTSLPKAIDVPMTMNVDDLLMEDEWGGDVQLRPYRMAVILPQKINFAEKADRIELQNGHSVYRLALRSEGAKAIGVYYEAFDLPEGSRLYIYDPGRTQLKGAYTKASHPTIGEFATSPILGDCVILEYETNQEGELPDIRISGLGHFYRAPFISRDEQIDRGEDSSHPHCQINVNCPEGDAWRKQIAGVCQIYMVLEDNGRQFVSSCTGNLLNNTAKDFAPLIISAAHCAALEGKFAPKDELLDRWIFSFHYTKPGCSNATSGYSYQSKSMVGCRKLAFLPLNGMSDGLLLKLKEEIPARYRVYYNGWDRREKLYSSAVGLHHPAGDAMKISVHKGQPKVIRAFVGPDEGAQDAHFSFHFDQGDTEGGSSGSSLFNQDGLVVGTLTGGGPGICLPKSKDLYGRMAFHWDKFASSGDEHQMAKFLDPVNGGKAETLEGAFREEMYPISTVRRFDVALSADRSKVLLAWQAPYGSEEFGTKGLRYFLFREGEKIADLEADGANLTKYQEDIPQSSVSHGVLNYSLCVAYPYMGGEQGETKYELGPEMNASVFVGDLITEITPQKESSSENTIVLSWEQPVYHQLLSKVGLDKKFDLIPYQTANIPLIPGRIGSVTHCKYREKWPMNNPLYSEKGGLPTDPLYITQINIIPDKAGDELYVLAMTDEALRIKDLFQKVVVPEDYKKGTWLRVPLKTPYEINRDQMLYVGFGAKNNASTDPGKKPNTIQEWADSNGLLNYEDPHPQIYVGRYDFIGIVEHLWLHPERLEGFPGVPSSRNLLAMQIVVSNSDKPLSSPIEETNFGGRYAVDTPIPTHYIIKRDGAELGRVEAKRGLNSFIDKTNSDPNKTYTVEVVYADLGPTLDVEVVDSEQTPSVYPSLFDTHLNLTQIELINRARLISIDGRSVAEWTSDSLGEYLDVSHIPSGTYIIVLDTEKGAIHQKLIKQ</sequence>
<evidence type="ECO:0000313" key="3">
    <source>
        <dbReference type="EMBL" id="SQH73628.1"/>
    </source>
</evidence>
<feature type="chain" id="PRO_5016039876" evidence="1">
    <location>
        <begin position="23"/>
        <end position="985"/>
    </location>
</feature>
<dbReference type="PROSITE" id="PS00134">
    <property type="entry name" value="TRYPSIN_HIS"/>
    <property type="match status" value="1"/>
</dbReference>
<keyword evidence="5" id="KW-1185">Reference proteome</keyword>
<dbReference type="Gene3D" id="2.40.10.10">
    <property type="entry name" value="Trypsin-like serine proteases"/>
    <property type="match status" value="2"/>
</dbReference>
<dbReference type="AlphaFoldDB" id="A0A2X4PQ18"/>
<evidence type="ECO:0000313" key="5">
    <source>
        <dbReference type="Proteomes" id="UP000249300"/>
    </source>
</evidence>
<gene>
    <name evidence="2" type="ORF">HQ38_07620</name>
    <name evidence="3" type="ORF">NCTC12858_01492</name>
</gene>
<dbReference type="EC" id="3.4.21.50" evidence="3"/>